<evidence type="ECO:0000313" key="1">
    <source>
        <dbReference type="EMBL" id="KAJ0011417.1"/>
    </source>
</evidence>
<organism evidence="1 2">
    <name type="scientific">Pistacia integerrima</name>
    <dbReference type="NCBI Taxonomy" id="434235"/>
    <lineage>
        <taxon>Eukaryota</taxon>
        <taxon>Viridiplantae</taxon>
        <taxon>Streptophyta</taxon>
        <taxon>Embryophyta</taxon>
        <taxon>Tracheophyta</taxon>
        <taxon>Spermatophyta</taxon>
        <taxon>Magnoliopsida</taxon>
        <taxon>eudicotyledons</taxon>
        <taxon>Gunneridae</taxon>
        <taxon>Pentapetalae</taxon>
        <taxon>rosids</taxon>
        <taxon>malvids</taxon>
        <taxon>Sapindales</taxon>
        <taxon>Anacardiaceae</taxon>
        <taxon>Pistacia</taxon>
    </lineage>
</organism>
<gene>
    <name evidence="1" type="ORF">Pint_33047</name>
</gene>
<reference evidence="2" key="1">
    <citation type="journal article" date="2023" name="G3 (Bethesda)">
        <title>Genome assembly and association tests identify interacting loci associated with vigor, precocity, and sex in interspecific pistachio rootstocks.</title>
        <authorList>
            <person name="Palmer W."/>
            <person name="Jacygrad E."/>
            <person name="Sagayaradj S."/>
            <person name="Cavanaugh K."/>
            <person name="Han R."/>
            <person name="Bertier L."/>
            <person name="Beede B."/>
            <person name="Kafkas S."/>
            <person name="Golino D."/>
            <person name="Preece J."/>
            <person name="Michelmore R."/>
        </authorList>
    </citation>
    <scope>NUCLEOTIDE SEQUENCE [LARGE SCALE GENOMIC DNA]</scope>
</reference>
<sequence>MGRRKKLKKEEIAEDWCFICKDGGSLRICDYRNEGMVLSFHRVPLVTCVMNEVADAAIACRDCLKSYHPDCLGQDDSLLESKYQWTCGNNIVLRMCIVGIFAMNCLCCPSAVCGHCLCDSGFAVVRGSKGFCDNC</sequence>
<accession>A0ACC0X6X2</accession>
<protein>
    <submittedName>
        <fullName evidence="1">Uncharacterized protein</fullName>
    </submittedName>
</protein>
<keyword evidence="2" id="KW-1185">Reference proteome</keyword>
<comment type="caution">
    <text evidence="1">The sequence shown here is derived from an EMBL/GenBank/DDBJ whole genome shotgun (WGS) entry which is preliminary data.</text>
</comment>
<dbReference type="Proteomes" id="UP001163603">
    <property type="component" value="Chromosome 14"/>
</dbReference>
<dbReference type="EMBL" id="CM047749">
    <property type="protein sequence ID" value="KAJ0011417.1"/>
    <property type="molecule type" value="Genomic_DNA"/>
</dbReference>
<evidence type="ECO:0000313" key="2">
    <source>
        <dbReference type="Proteomes" id="UP001163603"/>
    </source>
</evidence>
<name>A0ACC0X6X2_9ROSI</name>
<proteinExistence type="predicted"/>